<name>A0ACB9NCQ9_BAUVA</name>
<evidence type="ECO:0000313" key="2">
    <source>
        <dbReference type="Proteomes" id="UP000828941"/>
    </source>
</evidence>
<dbReference type="EMBL" id="CM039432">
    <property type="protein sequence ID" value="KAI4333761.1"/>
    <property type="molecule type" value="Genomic_DNA"/>
</dbReference>
<proteinExistence type="predicted"/>
<evidence type="ECO:0000313" key="1">
    <source>
        <dbReference type="EMBL" id="KAI4333761.1"/>
    </source>
</evidence>
<comment type="caution">
    <text evidence="1">The sequence shown here is derived from an EMBL/GenBank/DDBJ whole genome shotgun (WGS) entry which is preliminary data.</text>
</comment>
<dbReference type="Proteomes" id="UP000828941">
    <property type="component" value="Chromosome 7"/>
</dbReference>
<organism evidence="1 2">
    <name type="scientific">Bauhinia variegata</name>
    <name type="common">Purple orchid tree</name>
    <name type="synonym">Phanera variegata</name>
    <dbReference type="NCBI Taxonomy" id="167791"/>
    <lineage>
        <taxon>Eukaryota</taxon>
        <taxon>Viridiplantae</taxon>
        <taxon>Streptophyta</taxon>
        <taxon>Embryophyta</taxon>
        <taxon>Tracheophyta</taxon>
        <taxon>Spermatophyta</taxon>
        <taxon>Magnoliopsida</taxon>
        <taxon>eudicotyledons</taxon>
        <taxon>Gunneridae</taxon>
        <taxon>Pentapetalae</taxon>
        <taxon>rosids</taxon>
        <taxon>fabids</taxon>
        <taxon>Fabales</taxon>
        <taxon>Fabaceae</taxon>
        <taxon>Cercidoideae</taxon>
        <taxon>Cercideae</taxon>
        <taxon>Bauhiniinae</taxon>
        <taxon>Bauhinia</taxon>
    </lineage>
</organism>
<reference evidence="1 2" key="1">
    <citation type="journal article" date="2022" name="DNA Res.">
        <title>Chromosomal-level genome assembly of the orchid tree Bauhinia variegata (Leguminosae; Cercidoideae) supports the allotetraploid origin hypothesis of Bauhinia.</title>
        <authorList>
            <person name="Zhong Y."/>
            <person name="Chen Y."/>
            <person name="Zheng D."/>
            <person name="Pang J."/>
            <person name="Liu Y."/>
            <person name="Luo S."/>
            <person name="Meng S."/>
            <person name="Qian L."/>
            <person name="Wei D."/>
            <person name="Dai S."/>
            <person name="Zhou R."/>
        </authorList>
    </citation>
    <scope>NUCLEOTIDE SEQUENCE [LARGE SCALE GENOMIC DNA]</scope>
    <source>
        <strain evidence="1">BV-YZ2020</strain>
    </source>
</reference>
<protein>
    <submittedName>
        <fullName evidence="1">Uncharacterized protein</fullName>
    </submittedName>
</protein>
<sequence>MELMDTVLGDASSKHMVVKYVNIAHLRVQESAADRATLSDVVSMLGNDTAVLPCPKSPAFLNVTGTESSRSSEGSRPTFSVNYMTASVVEPT</sequence>
<keyword evidence="2" id="KW-1185">Reference proteome</keyword>
<accession>A0ACB9NCQ9</accession>
<gene>
    <name evidence="1" type="ORF">L6164_018529</name>
</gene>